<evidence type="ECO:0000256" key="1">
    <source>
        <dbReference type="ARBA" id="ARBA00022723"/>
    </source>
</evidence>
<sequence>MTKKAKNILFIMFDQLRFDYLSCTGHPSLNTPHLDALAGKGVRFSHCYVQSPICGASRMSFYTGRYVHSHGAAWNNFPLKVGEVTLGDHLRERGMDSWLIGKTHMSVDQAGMDRLGISRDGVIGARVAECGFDVFLRDDGLWGEGPQGFYDKRRSPYNEYLKGQGYEAENPWQHNANAGVDEDGGVASGWFMRHADKPANIKEEDSETPWLTGQAIEFIQTQDANSAGPWMCHLSYIKPHWPYIVPAPYHNMYGAEDVLPVVRSEGELQNPHPVYEKFMQNEIGQTFSKPGVREKVIPAYMGLIKQADDQMGRLFNWLEESGHMEDTMIVVTSDHGDYLGDHWMGEKDLFHDPSVRVPLIIYDPSPEADATRGTVCSALVESIDLAATFVDLAGSDVPDHVIEGRSLLPFLYGQNPKAWREYVVSEYDYSATPEAAALGLDPKQARLFMLADKDWKFIFADGGFRPLLFDLKNDPKELNDLGANPGHAEVINMFMKRLSEWARRPSQRTTVSNDTLLKKRDGSAADVGIFIGVYDERELPYDVIEKTIRRR</sequence>
<dbReference type="SUPFAM" id="SSF53649">
    <property type="entry name" value="Alkaline phosphatase-like"/>
    <property type="match status" value="1"/>
</dbReference>
<dbReference type="RefSeq" id="WP_082637163.1">
    <property type="nucleotide sequence ID" value="NZ_CYPU01000065.1"/>
</dbReference>
<dbReference type="AlphaFoldDB" id="A0A0P1F413"/>
<gene>
    <name evidence="4" type="ORF">RUA4292_03348</name>
</gene>
<keyword evidence="2 4" id="KW-0378">Hydrolase</keyword>
<dbReference type="PANTHER" id="PTHR45953">
    <property type="entry name" value="IDURONATE 2-SULFATASE"/>
    <property type="match status" value="1"/>
</dbReference>
<dbReference type="GO" id="GO:0046872">
    <property type="term" value="F:metal ion binding"/>
    <property type="evidence" value="ECO:0007669"/>
    <property type="project" value="UniProtKB-KW"/>
</dbReference>
<dbReference type="GO" id="GO:0004065">
    <property type="term" value="F:arylsulfatase activity"/>
    <property type="evidence" value="ECO:0007669"/>
    <property type="project" value="UniProtKB-EC"/>
</dbReference>
<dbReference type="GeneID" id="55494503"/>
<keyword evidence="1" id="KW-0479">Metal-binding</keyword>
<feature type="domain" description="Sulfatase N-terminal" evidence="3">
    <location>
        <begin position="6"/>
        <end position="394"/>
    </location>
</feature>
<organism evidence="4 5">
    <name type="scientific">Ruegeria atlantica</name>
    <dbReference type="NCBI Taxonomy" id="81569"/>
    <lineage>
        <taxon>Bacteria</taxon>
        <taxon>Pseudomonadati</taxon>
        <taxon>Pseudomonadota</taxon>
        <taxon>Alphaproteobacteria</taxon>
        <taxon>Rhodobacterales</taxon>
        <taxon>Roseobacteraceae</taxon>
        <taxon>Ruegeria</taxon>
    </lineage>
</organism>
<dbReference type="InterPro" id="IPR017850">
    <property type="entry name" value="Alkaline_phosphatase_core_sf"/>
</dbReference>
<dbReference type="FunFam" id="3.40.720.10:FF:000062">
    <property type="entry name" value="Probable sulfatase"/>
    <property type="match status" value="1"/>
</dbReference>
<dbReference type="EMBL" id="CYPU01000065">
    <property type="protein sequence ID" value="CUH49153.1"/>
    <property type="molecule type" value="Genomic_DNA"/>
</dbReference>
<dbReference type="GO" id="GO:0005737">
    <property type="term" value="C:cytoplasm"/>
    <property type="evidence" value="ECO:0007669"/>
    <property type="project" value="TreeGrafter"/>
</dbReference>
<dbReference type="Pfam" id="PF00884">
    <property type="entry name" value="Sulfatase"/>
    <property type="match status" value="1"/>
</dbReference>
<evidence type="ECO:0000313" key="5">
    <source>
        <dbReference type="Proteomes" id="UP000050783"/>
    </source>
</evidence>
<reference evidence="4 5" key="1">
    <citation type="submission" date="2015-09" db="EMBL/GenBank/DDBJ databases">
        <authorList>
            <consortium name="Swine Surveillance"/>
        </authorList>
    </citation>
    <scope>NUCLEOTIDE SEQUENCE [LARGE SCALE GENOMIC DNA]</scope>
    <source>
        <strain evidence="4 5">CECT 4292</strain>
    </source>
</reference>
<protein>
    <submittedName>
        <fullName evidence="4">Arylsulfatase</fullName>
        <ecNumber evidence="4">3.1.6.1</ecNumber>
    </submittedName>
</protein>
<name>A0A0P1F413_9RHOB</name>
<dbReference type="Gene3D" id="3.40.720.10">
    <property type="entry name" value="Alkaline Phosphatase, subunit A"/>
    <property type="match status" value="1"/>
</dbReference>
<evidence type="ECO:0000256" key="2">
    <source>
        <dbReference type="ARBA" id="ARBA00022801"/>
    </source>
</evidence>
<accession>A0A0P1F413</accession>
<proteinExistence type="predicted"/>
<dbReference type="InterPro" id="IPR000917">
    <property type="entry name" value="Sulfatase_N"/>
</dbReference>
<dbReference type="OrthoDB" id="9795675at2"/>
<dbReference type="PANTHER" id="PTHR45953:SF1">
    <property type="entry name" value="IDURONATE 2-SULFATASE"/>
    <property type="match status" value="1"/>
</dbReference>
<dbReference type="Proteomes" id="UP000050783">
    <property type="component" value="Unassembled WGS sequence"/>
</dbReference>
<dbReference type="EC" id="3.1.6.1" evidence="4"/>
<dbReference type="STRING" id="81569.RUM4293_03466"/>
<evidence type="ECO:0000313" key="4">
    <source>
        <dbReference type="EMBL" id="CUH49153.1"/>
    </source>
</evidence>
<evidence type="ECO:0000259" key="3">
    <source>
        <dbReference type="Pfam" id="PF00884"/>
    </source>
</evidence>